<proteinExistence type="predicted"/>
<dbReference type="EMBL" id="BQKI01000078">
    <property type="protein sequence ID" value="GJN25113.1"/>
    <property type="molecule type" value="Genomic_DNA"/>
</dbReference>
<accession>A0AAV5EQT6</accession>
<protein>
    <submittedName>
        <fullName evidence="2">Uncharacterized protein</fullName>
    </submittedName>
</protein>
<evidence type="ECO:0000313" key="2">
    <source>
        <dbReference type="EMBL" id="GJN25113.1"/>
    </source>
</evidence>
<dbReference type="Proteomes" id="UP001054889">
    <property type="component" value="Unassembled WGS sequence"/>
</dbReference>
<comment type="caution">
    <text evidence="2">The sequence shown here is derived from an EMBL/GenBank/DDBJ whole genome shotgun (WGS) entry which is preliminary data.</text>
</comment>
<feature type="region of interest" description="Disordered" evidence="1">
    <location>
        <begin position="142"/>
        <end position="162"/>
    </location>
</feature>
<reference evidence="2" key="2">
    <citation type="submission" date="2021-12" db="EMBL/GenBank/DDBJ databases">
        <title>Resequencing data analysis of finger millet.</title>
        <authorList>
            <person name="Hatakeyama M."/>
            <person name="Aluri S."/>
            <person name="Balachadran M.T."/>
            <person name="Sivarajan S.R."/>
            <person name="Poveda L."/>
            <person name="Shimizu-Inatsugi R."/>
            <person name="Schlapbach R."/>
            <person name="Sreeman S.M."/>
            <person name="Shimizu K.K."/>
        </authorList>
    </citation>
    <scope>NUCLEOTIDE SEQUENCE</scope>
</reference>
<reference evidence="2" key="1">
    <citation type="journal article" date="2018" name="DNA Res.">
        <title>Multiple hybrid de novo genome assembly of finger millet, an orphan allotetraploid crop.</title>
        <authorList>
            <person name="Hatakeyama M."/>
            <person name="Aluri S."/>
            <person name="Balachadran M.T."/>
            <person name="Sivarajan S.R."/>
            <person name="Patrignani A."/>
            <person name="Gruter S."/>
            <person name="Poveda L."/>
            <person name="Shimizu-Inatsugi R."/>
            <person name="Baeten J."/>
            <person name="Francoijs K.J."/>
            <person name="Nataraja K.N."/>
            <person name="Reddy Y.A.N."/>
            <person name="Phadnis S."/>
            <person name="Ravikumar R.L."/>
            <person name="Schlapbach R."/>
            <person name="Sreeman S.M."/>
            <person name="Shimizu K.K."/>
        </authorList>
    </citation>
    <scope>NUCLEOTIDE SEQUENCE</scope>
</reference>
<name>A0AAV5EQT6_ELECO</name>
<keyword evidence="3" id="KW-1185">Reference proteome</keyword>
<evidence type="ECO:0000313" key="3">
    <source>
        <dbReference type="Proteomes" id="UP001054889"/>
    </source>
</evidence>
<organism evidence="2 3">
    <name type="scientific">Eleusine coracana subsp. coracana</name>
    <dbReference type="NCBI Taxonomy" id="191504"/>
    <lineage>
        <taxon>Eukaryota</taxon>
        <taxon>Viridiplantae</taxon>
        <taxon>Streptophyta</taxon>
        <taxon>Embryophyta</taxon>
        <taxon>Tracheophyta</taxon>
        <taxon>Spermatophyta</taxon>
        <taxon>Magnoliopsida</taxon>
        <taxon>Liliopsida</taxon>
        <taxon>Poales</taxon>
        <taxon>Poaceae</taxon>
        <taxon>PACMAD clade</taxon>
        <taxon>Chloridoideae</taxon>
        <taxon>Cynodonteae</taxon>
        <taxon>Eleusininae</taxon>
        <taxon>Eleusine</taxon>
    </lineage>
</organism>
<sequence>MDLAPAVITAVPPKARQQRTVEQALMGRQWSTDIKAGLSLIGTLVSSREPNLASRYRYRALEPSRTQSVEAKDLGHGEVVAAAVRVTRWWLRAAGVATDAGSRDVASAPGGSELGARQLLWPGRAYERPGTKAMAAARRRRLRQRGAGGTTDRSHRGRDEPSLQLASSLLADGAPSRRRHDEQWPRRFDAQASYYGVGELACCHVDGRHAERTTVASARAFWRATVVEQSRATNAITDGLSGREAERPQSPEPFCCRVEEPTNVARDSLPLMSRGGAIAVAVGEDYIVQDRLLPCRTVGASDAGGSSPAAAQSSSAMQDRLVPYPRGRVTAGLCGHNHPYAVPAKVGLSKQRKRTQRPSRFCHGGIGARSSKVKILMA</sequence>
<feature type="compositionally biased region" description="Basic and acidic residues" evidence="1">
    <location>
        <begin position="152"/>
        <end position="161"/>
    </location>
</feature>
<gene>
    <name evidence="2" type="primary">gb12900</name>
    <name evidence="2" type="ORF">PR202_gb12900</name>
</gene>
<evidence type="ECO:0000256" key="1">
    <source>
        <dbReference type="SAM" id="MobiDB-lite"/>
    </source>
</evidence>
<dbReference type="AlphaFoldDB" id="A0AAV5EQT6"/>